<feature type="region of interest" description="Disordered" evidence="2">
    <location>
        <begin position="330"/>
        <end position="353"/>
    </location>
</feature>
<evidence type="ECO:0008006" key="5">
    <source>
        <dbReference type="Google" id="ProtNLM"/>
    </source>
</evidence>
<evidence type="ECO:0000256" key="2">
    <source>
        <dbReference type="SAM" id="MobiDB-lite"/>
    </source>
</evidence>
<evidence type="ECO:0000256" key="1">
    <source>
        <dbReference type="SAM" id="Coils"/>
    </source>
</evidence>
<sequence>MVVAKLKKKQLPVYFGHPFQFWKERQRLEMKATVDVEDMKKMSDIVNYDLDVAIKQTMEECGYCKEKEKKAESYIEEIENEKIRECQKAFEREKIAKGMMCTKEDEKRLKEMQKKQIEERKCIEREEKEIDIMWHQVLLEDCHRKEHKERMDVKRRQQETLERRRCYDEQIASANKKRQELIHQELEKENIKLEKIKKKMELDHYEAIKKKNDQQMCNKKNFIEGYENKLTRLRNEKIKARQIDNETIRAALEDLRRERERNKLKMVHLPLVNRMVYVTDKNNLAFLLQKSLQMEKQICVENFNRERRMASALEEEADKIAEEWRQIEQEKNDEQKRRMEQELRTRKEKAGEEYKRHIQTRNMELERAKQDRKERMERVKRSAFYELQRKMDSANDELEKQLDYRHALSCQIRNNENYLDTELRTIENKDKPFTKKAQLFKDVMTTRLASSTGRSSTNPVHPFRRIIESKKSKESFLPSIG</sequence>
<gene>
    <name evidence="3" type="ORF">APLA_LOCUS2573</name>
</gene>
<organism evidence="3 4">
    <name type="scientific">Arctia plantaginis</name>
    <name type="common">Wood tiger moth</name>
    <name type="synonym">Phalaena plantaginis</name>
    <dbReference type="NCBI Taxonomy" id="874455"/>
    <lineage>
        <taxon>Eukaryota</taxon>
        <taxon>Metazoa</taxon>
        <taxon>Ecdysozoa</taxon>
        <taxon>Arthropoda</taxon>
        <taxon>Hexapoda</taxon>
        <taxon>Insecta</taxon>
        <taxon>Pterygota</taxon>
        <taxon>Neoptera</taxon>
        <taxon>Endopterygota</taxon>
        <taxon>Lepidoptera</taxon>
        <taxon>Glossata</taxon>
        <taxon>Ditrysia</taxon>
        <taxon>Noctuoidea</taxon>
        <taxon>Erebidae</taxon>
        <taxon>Arctiinae</taxon>
        <taxon>Arctia</taxon>
    </lineage>
</organism>
<dbReference type="OrthoDB" id="7480125at2759"/>
<keyword evidence="1" id="KW-0175">Coiled coil</keyword>
<protein>
    <recommendedName>
        <fullName evidence="5">Trichohyalin-plectin-homology domain-containing protein</fullName>
    </recommendedName>
</protein>
<proteinExistence type="predicted"/>
<accession>A0A8S0Z1Q1</accession>
<dbReference type="AlphaFoldDB" id="A0A8S0Z1Q1"/>
<reference evidence="3 4" key="1">
    <citation type="submission" date="2020-04" db="EMBL/GenBank/DDBJ databases">
        <authorList>
            <person name="Wallbank WR R."/>
            <person name="Pardo Diaz C."/>
            <person name="Kozak K."/>
            <person name="Martin S."/>
            <person name="Jiggins C."/>
            <person name="Moest M."/>
            <person name="Warren A I."/>
            <person name="Byers J.R.P. K."/>
            <person name="Montejo-Kovacevich G."/>
            <person name="Yen C E."/>
        </authorList>
    </citation>
    <scope>NUCLEOTIDE SEQUENCE [LARGE SCALE GENOMIC DNA]</scope>
</reference>
<evidence type="ECO:0000313" key="3">
    <source>
        <dbReference type="EMBL" id="CAB3226152.1"/>
    </source>
</evidence>
<dbReference type="EMBL" id="CADEBD010000226">
    <property type="protein sequence ID" value="CAB3226152.1"/>
    <property type="molecule type" value="Genomic_DNA"/>
</dbReference>
<evidence type="ECO:0000313" key="4">
    <source>
        <dbReference type="Proteomes" id="UP000494256"/>
    </source>
</evidence>
<feature type="coiled-coil region" evidence="1">
    <location>
        <begin position="109"/>
        <end position="265"/>
    </location>
</feature>
<comment type="caution">
    <text evidence="3">The sequence shown here is derived from an EMBL/GenBank/DDBJ whole genome shotgun (WGS) entry which is preliminary data.</text>
</comment>
<dbReference type="Proteomes" id="UP000494256">
    <property type="component" value="Unassembled WGS sequence"/>
</dbReference>
<name>A0A8S0Z1Q1_ARCPL</name>